<evidence type="ECO:0000259" key="5">
    <source>
        <dbReference type="Pfam" id="PF00389"/>
    </source>
</evidence>
<name>A0A943DMU9_BACT4</name>
<gene>
    <name evidence="7" type="ORF">KHY35_02465</name>
</gene>
<evidence type="ECO:0000259" key="6">
    <source>
        <dbReference type="Pfam" id="PF02826"/>
    </source>
</evidence>
<comment type="caution">
    <text evidence="7">The sequence shown here is derived from an EMBL/GenBank/DDBJ whole genome shotgun (WGS) entry which is preliminary data.</text>
</comment>
<sequence length="304" mass="34320">MNLLLTGCFKYSEEQMETLCSLGYTIYFMQQEKEELPLPASEVDAMVCNGLFQSHDIDEFSRLKFVQLTSAGFDRVPVDKIKARGMELYNARGVYSTPMAEWAMFRVLEHYKKGWFFRQEQEAGRWTKRRDLREIEGIKVAIVGAGNVGQETAKRFQAFGAETTGFDIHTNQTAGFDHMALTETFRGRVGEFDIVVVTAPLLSSTQGLISREVLLVMKENAVLVNIARGGLIDEQAMCEVLTERKDLFVALDVFEAEPLAEGSSLWKLENVAVSPHNSFVSDGNNGRMFNVMHTNLKNFISKKE</sequence>
<dbReference type="SUPFAM" id="SSF52283">
    <property type="entry name" value="Formate/glycerate dehydrogenase catalytic domain-like"/>
    <property type="match status" value="1"/>
</dbReference>
<dbReference type="InterPro" id="IPR029752">
    <property type="entry name" value="D-isomer_DH_CS1"/>
</dbReference>
<dbReference type="InterPro" id="IPR006139">
    <property type="entry name" value="D-isomer_2_OHA_DH_cat_dom"/>
</dbReference>
<keyword evidence="3" id="KW-0520">NAD</keyword>
<evidence type="ECO:0000256" key="4">
    <source>
        <dbReference type="RuleBase" id="RU003719"/>
    </source>
</evidence>
<feature type="domain" description="D-isomer specific 2-hydroxyacid dehydrogenase catalytic" evidence="5">
    <location>
        <begin position="26"/>
        <end position="302"/>
    </location>
</feature>
<dbReference type="Proteomes" id="UP000782901">
    <property type="component" value="Unassembled WGS sequence"/>
</dbReference>
<dbReference type="GO" id="GO:0051287">
    <property type="term" value="F:NAD binding"/>
    <property type="evidence" value="ECO:0007669"/>
    <property type="project" value="InterPro"/>
</dbReference>
<evidence type="ECO:0000313" key="7">
    <source>
        <dbReference type="EMBL" id="MBS5409573.1"/>
    </source>
</evidence>
<evidence type="ECO:0000256" key="2">
    <source>
        <dbReference type="ARBA" id="ARBA00023002"/>
    </source>
</evidence>
<dbReference type="PROSITE" id="PS00671">
    <property type="entry name" value="D_2_HYDROXYACID_DH_3"/>
    <property type="match status" value="1"/>
</dbReference>
<dbReference type="InterPro" id="IPR036291">
    <property type="entry name" value="NAD(P)-bd_dom_sf"/>
</dbReference>
<organism evidence="7 8">
    <name type="scientific">Bacteroides thetaiotaomicron</name>
    <dbReference type="NCBI Taxonomy" id="818"/>
    <lineage>
        <taxon>Bacteria</taxon>
        <taxon>Pseudomonadati</taxon>
        <taxon>Bacteroidota</taxon>
        <taxon>Bacteroidia</taxon>
        <taxon>Bacteroidales</taxon>
        <taxon>Bacteroidaceae</taxon>
        <taxon>Bacteroides</taxon>
    </lineage>
</organism>
<dbReference type="RefSeq" id="WP_195584459.1">
    <property type="nucleotide sequence ID" value="NZ_CP072242.1"/>
</dbReference>
<proteinExistence type="inferred from homology"/>
<comment type="similarity">
    <text evidence="1 4">Belongs to the D-isomer specific 2-hydroxyacid dehydrogenase family.</text>
</comment>
<dbReference type="GO" id="GO:0016616">
    <property type="term" value="F:oxidoreductase activity, acting on the CH-OH group of donors, NAD or NADP as acceptor"/>
    <property type="evidence" value="ECO:0007669"/>
    <property type="project" value="InterPro"/>
</dbReference>
<dbReference type="PROSITE" id="PS00065">
    <property type="entry name" value="D_2_HYDROXYACID_DH_1"/>
    <property type="match status" value="1"/>
</dbReference>
<dbReference type="InterPro" id="IPR006140">
    <property type="entry name" value="D-isomer_DH_NAD-bd"/>
</dbReference>
<dbReference type="Pfam" id="PF00389">
    <property type="entry name" value="2-Hacid_dh"/>
    <property type="match status" value="1"/>
</dbReference>
<feature type="domain" description="D-isomer specific 2-hydroxyacid dehydrogenase NAD-binding" evidence="6">
    <location>
        <begin position="107"/>
        <end position="277"/>
    </location>
</feature>
<evidence type="ECO:0000313" key="8">
    <source>
        <dbReference type="Proteomes" id="UP000782901"/>
    </source>
</evidence>
<protein>
    <submittedName>
        <fullName evidence="7">Uncharacterized protein</fullName>
    </submittedName>
</protein>
<evidence type="ECO:0000256" key="1">
    <source>
        <dbReference type="ARBA" id="ARBA00005854"/>
    </source>
</evidence>
<dbReference type="PANTHER" id="PTHR43333">
    <property type="entry name" value="2-HACID_DH_C DOMAIN-CONTAINING PROTEIN"/>
    <property type="match status" value="1"/>
</dbReference>
<dbReference type="Gene3D" id="3.40.50.720">
    <property type="entry name" value="NAD(P)-binding Rossmann-like Domain"/>
    <property type="match status" value="2"/>
</dbReference>
<reference evidence="7" key="1">
    <citation type="submission" date="2021-02" db="EMBL/GenBank/DDBJ databases">
        <title>Infant gut strain persistence is associated with maternal origin, phylogeny, and functional potential including surface adhesion and iron acquisition.</title>
        <authorList>
            <person name="Lou Y.C."/>
        </authorList>
    </citation>
    <scope>NUCLEOTIDE SEQUENCE</scope>
    <source>
        <strain evidence="7">L3_082_243G1_dasL3_082_243G1_maxbin2.maxbin.015s ta_sub</strain>
    </source>
</reference>
<dbReference type="EMBL" id="JAGZEE010000002">
    <property type="protein sequence ID" value="MBS5409573.1"/>
    <property type="molecule type" value="Genomic_DNA"/>
</dbReference>
<dbReference type="InterPro" id="IPR029753">
    <property type="entry name" value="D-isomer_DH_CS"/>
</dbReference>
<dbReference type="PANTHER" id="PTHR43333:SF1">
    <property type="entry name" value="D-ISOMER SPECIFIC 2-HYDROXYACID DEHYDROGENASE NAD-BINDING DOMAIN-CONTAINING PROTEIN"/>
    <property type="match status" value="1"/>
</dbReference>
<accession>A0A943DMU9</accession>
<dbReference type="Pfam" id="PF02826">
    <property type="entry name" value="2-Hacid_dh_C"/>
    <property type="match status" value="1"/>
</dbReference>
<evidence type="ECO:0000256" key="3">
    <source>
        <dbReference type="ARBA" id="ARBA00023027"/>
    </source>
</evidence>
<dbReference type="SUPFAM" id="SSF51735">
    <property type="entry name" value="NAD(P)-binding Rossmann-fold domains"/>
    <property type="match status" value="1"/>
</dbReference>
<dbReference type="AlphaFoldDB" id="A0A943DMU9"/>
<keyword evidence="2 4" id="KW-0560">Oxidoreductase</keyword>